<protein>
    <recommendedName>
        <fullName evidence="5">Pectinesterase inhibitor domain-containing protein</fullName>
    </recommendedName>
</protein>
<feature type="chain" id="PRO_5039699815" description="Pectinesterase inhibitor domain-containing protein" evidence="4">
    <location>
        <begin position="26"/>
        <end position="193"/>
    </location>
</feature>
<keyword evidence="2" id="KW-1015">Disulfide bond</keyword>
<sequence length="193" mass="20178">MKSISITLLCLLLSSLTIQLDGGAASIEDTCKAAAAASPVINYDFCVSTFLGNPKSGSADTRGLAKIAALTAINHASNIKIEITDLLKKSPDPAIKSALNQCFRLYDSMSFTLANAADAINADRDEAAKGFLKTGIQEAEDCAAALEKAGKASPLTKGNSDSVELSTMSLAILDLIAKKPSDHDDMMIRAVLV</sequence>
<dbReference type="InterPro" id="IPR006501">
    <property type="entry name" value="Pectinesterase_inhib_dom"/>
</dbReference>
<comment type="caution">
    <text evidence="6">The sequence shown here is derived from an EMBL/GenBank/DDBJ whole genome shotgun (WGS) entry which is preliminary data.</text>
</comment>
<dbReference type="SMART" id="SM00856">
    <property type="entry name" value="PMEI"/>
    <property type="match status" value="1"/>
</dbReference>
<evidence type="ECO:0000313" key="6">
    <source>
        <dbReference type="EMBL" id="KAJ0961792.1"/>
    </source>
</evidence>
<proteinExistence type="inferred from homology"/>
<dbReference type="Gene3D" id="1.20.140.40">
    <property type="entry name" value="Invertase/pectin methylesterase inhibitor family protein"/>
    <property type="match status" value="1"/>
</dbReference>
<dbReference type="AlphaFoldDB" id="A0A9D5BVR0"/>
<dbReference type="CDD" id="cd15795">
    <property type="entry name" value="PMEI-Pla_a_1_like"/>
    <property type="match status" value="1"/>
</dbReference>
<dbReference type="PANTHER" id="PTHR35357:SF24">
    <property type="entry name" value="OS04G0587200 PROTEIN"/>
    <property type="match status" value="1"/>
</dbReference>
<comment type="similarity">
    <text evidence="3">Belongs to the PMEI family.</text>
</comment>
<evidence type="ECO:0000256" key="3">
    <source>
        <dbReference type="ARBA" id="ARBA00038471"/>
    </source>
</evidence>
<dbReference type="EMBL" id="JAGGNH010000010">
    <property type="protein sequence ID" value="KAJ0961792.1"/>
    <property type="molecule type" value="Genomic_DNA"/>
</dbReference>
<evidence type="ECO:0000259" key="5">
    <source>
        <dbReference type="SMART" id="SM00856"/>
    </source>
</evidence>
<keyword evidence="1 4" id="KW-0732">Signal</keyword>
<dbReference type="Proteomes" id="UP001085076">
    <property type="component" value="Miscellaneous, Linkage group lg10"/>
</dbReference>
<reference evidence="6" key="1">
    <citation type="submission" date="2021-03" db="EMBL/GenBank/DDBJ databases">
        <authorList>
            <person name="Li Z."/>
            <person name="Yang C."/>
        </authorList>
    </citation>
    <scope>NUCLEOTIDE SEQUENCE</scope>
    <source>
        <strain evidence="6">Dzin_1.0</strain>
        <tissue evidence="6">Leaf</tissue>
    </source>
</reference>
<dbReference type="SUPFAM" id="SSF101148">
    <property type="entry name" value="Plant invertase/pectin methylesterase inhibitor"/>
    <property type="match status" value="1"/>
</dbReference>
<feature type="signal peptide" evidence="4">
    <location>
        <begin position="1"/>
        <end position="25"/>
    </location>
</feature>
<evidence type="ECO:0000256" key="1">
    <source>
        <dbReference type="ARBA" id="ARBA00022729"/>
    </source>
</evidence>
<dbReference type="OrthoDB" id="1915198at2759"/>
<organism evidence="6 7">
    <name type="scientific">Dioscorea zingiberensis</name>
    <dbReference type="NCBI Taxonomy" id="325984"/>
    <lineage>
        <taxon>Eukaryota</taxon>
        <taxon>Viridiplantae</taxon>
        <taxon>Streptophyta</taxon>
        <taxon>Embryophyta</taxon>
        <taxon>Tracheophyta</taxon>
        <taxon>Spermatophyta</taxon>
        <taxon>Magnoliopsida</taxon>
        <taxon>Liliopsida</taxon>
        <taxon>Dioscoreales</taxon>
        <taxon>Dioscoreaceae</taxon>
        <taxon>Dioscorea</taxon>
    </lineage>
</organism>
<accession>A0A9D5BVR0</accession>
<dbReference type="InterPro" id="IPR035513">
    <property type="entry name" value="Invertase/methylesterase_inhib"/>
</dbReference>
<feature type="domain" description="Pectinesterase inhibitor" evidence="5">
    <location>
        <begin position="22"/>
        <end position="172"/>
    </location>
</feature>
<name>A0A9D5BVR0_9LILI</name>
<evidence type="ECO:0000313" key="7">
    <source>
        <dbReference type="Proteomes" id="UP001085076"/>
    </source>
</evidence>
<gene>
    <name evidence="6" type="ORF">J5N97_029620</name>
</gene>
<dbReference type="PANTHER" id="PTHR35357">
    <property type="entry name" value="OS02G0537100 PROTEIN"/>
    <property type="match status" value="1"/>
</dbReference>
<dbReference type="InterPro" id="IPR034088">
    <property type="entry name" value="Pla_a_1-like"/>
</dbReference>
<dbReference type="Pfam" id="PF04043">
    <property type="entry name" value="PMEI"/>
    <property type="match status" value="1"/>
</dbReference>
<evidence type="ECO:0000256" key="4">
    <source>
        <dbReference type="SAM" id="SignalP"/>
    </source>
</evidence>
<keyword evidence="7" id="KW-1185">Reference proteome</keyword>
<reference evidence="6" key="2">
    <citation type="journal article" date="2022" name="Hortic Res">
        <title>The genome of Dioscorea zingiberensis sheds light on the biosynthesis, origin and evolution of the medicinally important diosgenin saponins.</title>
        <authorList>
            <person name="Li Y."/>
            <person name="Tan C."/>
            <person name="Li Z."/>
            <person name="Guo J."/>
            <person name="Li S."/>
            <person name="Chen X."/>
            <person name="Wang C."/>
            <person name="Dai X."/>
            <person name="Yang H."/>
            <person name="Song W."/>
            <person name="Hou L."/>
            <person name="Xu J."/>
            <person name="Tong Z."/>
            <person name="Xu A."/>
            <person name="Yuan X."/>
            <person name="Wang W."/>
            <person name="Yang Q."/>
            <person name="Chen L."/>
            <person name="Sun Z."/>
            <person name="Wang K."/>
            <person name="Pan B."/>
            <person name="Chen J."/>
            <person name="Bao Y."/>
            <person name="Liu F."/>
            <person name="Qi X."/>
            <person name="Gang D.R."/>
            <person name="Wen J."/>
            <person name="Li J."/>
        </authorList>
    </citation>
    <scope>NUCLEOTIDE SEQUENCE</scope>
    <source>
        <strain evidence="6">Dzin_1.0</strain>
    </source>
</reference>
<evidence type="ECO:0000256" key="2">
    <source>
        <dbReference type="ARBA" id="ARBA00023157"/>
    </source>
</evidence>
<dbReference type="NCBIfam" id="TIGR01614">
    <property type="entry name" value="PME_inhib"/>
    <property type="match status" value="1"/>
</dbReference>
<dbReference type="GO" id="GO:0004857">
    <property type="term" value="F:enzyme inhibitor activity"/>
    <property type="evidence" value="ECO:0007669"/>
    <property type="project" value="InterPro"/>
</dbReference>